<proteinExistence type="inferred from homology"/>
<dbReference type="HAMAP" id="MF_00685">
    <property type="entry name" value="GlgB"/>
    <property type="match status" value="1"/>
</dbReference>
<dbReference type="SUPFAM" id="SSF51445">
    <property type="entry name" value="(Trans)glycosidases"/>
    <property type="match status" value="1"/>
</dbReference>
<dbReference type="InterPro" id="IPR006407">
    <property type="entry name" value="GlgB"/>
</dbReference>
<dbReference type="GO" id="GO:0003844">
    <property type="term" value="F:1,4-alpha-glucan branching enzyme activity"/>
    <property type="evidence" value="ECO:0007669"/>
    <property type="project" value="UniProtKB-UniRule"/>
</dbReference>
<comment type="function">
    <text evidence="2 10">Catalyzes the formation of the alpha-1,6-glucosidic linkages in glycogen by scission of a 1,4-alpha-linked oligosaccharide from growing alpha-1,4-glucan chains and the subsequent attachment of the oligosaccharide to the alpha-1,6 position.</text>
</comment>
<evidence type="ECO:0000256" key="4">
    <source>
        <dbReference type="ARBA" id="ARBA00009000"/>
    </source>
</evidence>
<dbReference type="FunFam" id="2.60.40.10:FF:000169">
    <property type="entry name" value="1,4-alpha-glucan branching enzyme GlgB"/>
    <property type="match status" value="1"/>
</dbReference>
<dbReference type="Pfam" id="PF02922">
    <property type="entry name" value="CBM_48"/>
    <property type="match status" value="1"/>
</dbReference>
<dbReference type="AlphaFoldDB" id="A0A2X0SNF3"/>
<dbReference type="NCBIfam" id="TIGR01515">
    <property type="entry name" value="branching_enzym"/>
    <property type="match status" value="1"/>
</dbReference>
<dbReference type="FunFam" id="3.20.20.80:FF:000003">
    <property type="entry name" value="1,4-alpha-glucan branching enzyme GlgB"/>
    <property type="match status" value="1"/>
</dbReference>
<evidence type="ECO:0000256" key="8">
    <source>
        <dbReference type="ARBA" id="ARBA00023056"/>
    </source>
</evidence>
<organism evidence="13">
    <name type="scientific">Candidatus Nitrotoga fabula</name>
    <dbReference type="NCBI Taxonomy" id="2182327"/>
    <lineage>
        <taxon>Bacteria</taxon>
        <taxon>Pseudomonadati</taxon>
        <taxon>Pseudomonadota</taxon>
        <taxon>Betaproteobacteria</taxon>
        <taxon>Nitrosomonadales</taxon>
        <taxon>Gallionellaceae</taxon>
        <taxon>Candidatus Nitrotoga</taxon>
    </lineage>
</organism>
<comment type="subunit">
    <text evidence="10">Monomer.</text>
</comment>
<dbReference type="EMBL" id="LS423452">
    <property type="protein sequence ID" value="SPS06455.1"/>
    <property type="molecule type" value="Genomic_DNA"/>
</dbReference>
<dbReference type="SMART" id="SM00642">
    <property type="entry name" value="Aamy"/>
    <property type="match status" value="1"/>
</dbReference>
<dbReference type="Pfam" id="PF00128">
    <property type="entry name" value="Alpha-amylase"/>
    <property type="match status" value="1"/>
</dbReference>
<dbReference type="EC" id="2.4.1.18" evidence="10"/>
<evidence type="ECO:0000256" key="9">
    <source>
        <dbReference type="ARBA" id="ARBA00023277"/>
    </source>
</evidence>
<dbReference type="FunFam" id="2.60.40.1180:FF:000002">
    <property type="entry name" value="1,4-alpha-glucan branching enzyme GlgB"/>
    <property type="match status" value="1"/>
</dbReference>
<dbReference type="CDD" id="cd02855">
    <property type="entry name" value="E_set_GBE_prok_N"/>
    <property type="match status" value="1"/>
</dbReference>
<dbReference type="InterPro" id="IPR013780">
    <property type="entry name" value="Glyco_hydro_b"/>
</dbReference>
<keyword evidence="7 10" id="KW-0808">Transferase</keyword>
<dbReference type="InterPro" id="IPR017853">
    <property type="entry name" value="GH"/>
</dbReference>
<evidence type="ECO:0000256" key="3">
    <source>
        <dbReference type="ARBA" id="ARBA00004964"/>
    </source>
</evidence>
<dbReference type="GO" id="GO:0043169">
    <property type="term" value="F:cation binding"/>
    <property type="evidence" value="ECO:0007669"/>
    <property type="project" value="InterPro"/>
</dbReference>
<dbReference type="PANTHER" id="PTHR43651">
    <property type="entry name" value="1,4-ALPHA-GLUCAN-BRANCHING ENZYME"/>
    <property type="match status" value="1"/>
</dbReference>
<dbReference type="InterPro" id="IPR006048">
    <property type="entry name" value="A-amylase/branching_C"/>
</dbReference>
<dbReference type="InterPro" id="IPR054169">
    <property type="entry name" value="GlgB_N"/>
</dbReference>
<dbReference type="NCBIfam" id="NF008967">
    <property type="entry name" value="PRK12313.1"/>
    <property type="match status" value="1"/>
</dbReference>
<feature type="domain" description="Glycosyl hydrolase family 13 catalytic" evidence="12">
    <location>
        <begin position="256"/>
        <end position="603"/>
    </location>
</feature>
<evidence type="ECO:0000256" key="7">
    <source>
        <dbReference type="ARBA" id="ARBA00022679"/>
    </source>
</evidence>
<dbReference type="SMR" id="A0A2X0SNF3"/>
<evidence type="ECO:0000256" key="5">
    <source>
        <dbReference type="ARBA" id="ARBA00022600"/>
    </source>
</evidence>
<dbReference type="SUPFAM" id="SSF51011">
    <property type="entry name" value="Glycosyl hydrolase domain"/>
    <property type="match status" value="1"/>
</dbReference>
<evidence type="ECO:0000256" key="11">
    <source>
        <dbReference type="PIRSR" id="PIRSR000463-1"/>
    </source>
</evidence>
<sequence>MKQKPCIPLDVRAERLLQGRLHDPFSYLGLHQDKGKYIIRVFDPTANHIRLMTKRGSDMLERVHPDGLFEWQGSDEPEHPYRLLVMGSTPGLPNAPERLLYDCYAFAPSISSFDLHLFNEGKLHQAYRVLGSHSMLIDGVPGIRFAVWAPNAERVSVIGEFNHWDGRIHPMTVHGSSGIWELFIPEIQPGLLYKFEIRNRTGTVLIKTDPYANSFELRPGTAARAGLACHHDWQDAEWLEQRKRWDWLHAPLNIYEIHAGSWKRHPDGRFYTYRELAEQLIPYVKDMGYTHVELMPVSEHPLDESWGYQATGYFAATSRFGSPDDLCHFVDCCHQVGIGVLLDWVPAHFPQDDFALAYFDGTALYEHEDPRLGFHQDWGTHIFNYGRNEVRGFLISSAHFWLSQFHFDGLRVDAVASMLYLDYSRKQGEWLPNKYGGRENLDAMEFLRELNIMVHDAFPGALTLAEESTAWPGVSRPVYLGGIGFSMKWNMGWMSDTLHFMQLDPIHRRYHLDQLTFSQLYAYSENFILPFSHDEVVHGKNSLLGKMPGDAWQKFANLRLLLVYQMTSPGKKLHFMGNEFGQGREWRSDWELEWWQLGLDQHRGIQCMVRDLNRLYLTLPALHEQDFEQAGFTWIDCQDAERSLLSFMRHGRNGETIVVALNFTPVPHHRYRIGLPSAGAYREIFNSDSRHYGGENIGNSGEIHAEPTSWMGLPFSAEIELPPLAGIMLMSI</sequence>
<dbReference type="PANTHER" id="PTHR43651:SF3">
    <property type="entry name" value="1,4-ALPHA-GLUCAN-BRANCHING ENZYME"/>
    <property type="match status" value="1"/>
</dbReference>
<dbReference type="GO" id="GO:0005829">
    <property type="term" value="C:cytosol"/>
    <property type="evidence" value="ECO:0007669"/>
    <property type="project" value="TreeGrafter"/>
</dbReference>
<accession>A0A2X0SNF3</accession>
<dbReference type="InterPro" id="IPR006047">
    <property type="entry name" value="GH13_cat_dom"/>
</dbReference>
<gene>
    <name evidence="10 13" type="primary">glgB</name>
    <name evidence="13" type="ORF">NITFAB_2048</name>
</gene>
<dbReference type="Gene3D" id="3.20.20.80">
    <property type="entry name" value="Glycosidases"/>
    <property type="match status" value="1"/>
</dbReference>
<dbReference type="GO" id="GO:0004553">
    <property type="term" value="F:hydrolase activity, hydrolyzing O-glycosyl compounds"/>
    <property type="evidence" value="ECO:0007669"/>
    <property type="project" value="InterPro"/>
</dbReference>
<dbReference type="Gene3D" id="2.60.40.1180">
    <property type="entry name" value="Golgi alpha-mannosidase II"/>
    <property type="match status" value="1"/>
</dbReference>
<dbReference type="InterPro" id="IPR044143">
    <property type="entry name" value="GlgB_N_E_set_prok"/>
</dbReference>
<dbReference type="NCBIfam" id="NF003811">
    <property type="entry name" value="PRK05402.1"/>
    <property type="match status" value="1"/>
</dbReference>
<evidence type="ECO:0000256" key="10">
    <source>
        <dbReference type="HAMAP-Rule" id="MF_00685"/>
    </source>
</evidence>
<feature type="active site" description="Nucleophile" evidence="10 11">
    <location>
        <position position="413"/>
    </location>
</feature>
<dbReference type="InterPro" id="IPR037439">
    <property type="entry name" value="Branching_enzy"/>
</dbReference>
<comment type="catalytic activity">
    <reaction evidence="1 10">
        <text>Transfers a segment of a (1-&gt;4)-alpha-D-glucan chain to a primary hydroxy group in a similar glucan chain.</text>
        <dbReference type="EC" id="2.4.1.18"/>
    </reaction>
</comment>
<keyword evidence="6 10" id="KW-0328">Glycosyltransferase</keyword>
<dbReference type="Gene3D" id="2.60.40.10">
    <property type="entry name" value="Immunoglobulins"/>
    <property type="match status" value="1"/>
</dbReference>
<dbReference type="PIRSF" id="PIRSF000463">
    <property type="entry name" value="GlgB"/>
    <property type="match status" value="1"/>
</dbReference>
<keyword evidence="8 10" id="KW-0320">Glycogen biosynthesis</keyword>
<evidence type="ECO:0000256" key="1">
    <source>
        <dbReference type="ARBA" id="ARBA00000826"/>
    </source>
</evidence>
<dbReference type="InterPro" id="IPR013783">
    <property type="entry name" value="Ig-like_fold"/>
</dbReference>
<evidence type="ECO:0000256" key="2">
    <source>
        <dbReference type="ARBA" id="ARBA00002953"/>
    </source>
</evidence>
<dbReference type="SUPFAM" id="SSF81296">
    <property type="entry name" value="E set domains"/>
    <property type="match status" value="1"/>
</dbReference>
<dbReference type="InterPro" id="IPR004193">
    <property type="entry name" value="Glyco_hydro_13_N"/>
</dbReference>
<comment type="similarity">
    <text evidence="4 10">Belongs to the glycosyl hydrolase 13 family. GlgB subfamily.</text>
</comment>
<dbReference type="Pfam" id="PF22019">
    <property type="entry name" value="GlgB_N"/>
    <property type="match status" value="1"/>
</dbReference>
<dbReference type="Pfam" id="PF02806">
    <property type="entry name" value="Alpha-amylase_C"/>
    <property type="match status" value="1"/>
</dbReference>
<evidence type="ECO:0000256" key="6">
    <source>
        <dbReference type="ARBA" id="ARBA00022676"/>
    </source>
</evidence>
<comment type="pathway">
    <text evidence="3 10">Glycan biosynthesis; glycogen biosynthesis.</text>
</comment>
<protein>
    <recommendedName>
        <fullName evidence="10">1,4-alpha-glucan branching enzyme GlgB</fullName>
        <ecNumber evidence="10">2.4.1.18</ecNumber>
    </recommendedName>
    <alternativeName>
        <fullName evidence="10">1,4-alpha-D-glucan:1,4-alpha-D-glucan 6-glucosyl-transferase</fullName>
    </alternativeName>
    <alternativeName>
        <fullName evidence="10">Alpha-(1-&gt;4)-glucan branching enzyme</fullName>
    </alternativeName>
    <alternativeName>
        <fullName evidence="10">Glycogen branching enzyme</fullName>
        <shortName evidence="10">BE</shortName>
    </alternativeName>
</protein>
<name>A0A2X0SNF3_9PROT</name>
<dbReference type="GO" id="GO:0005978">
    <property type="term" value="P:glycogen biosynthetic process"/>
    <property type="evidence" value="ECO:0007669"/>
    <property type="project" value="UniProtKB-UniRule"/>
</dbReference>
<dbReference type="InterPro" id="IPR014756">
    <property type="entry name" value="Ig_E-set"/>
</dbReference>
<evidence type="ECO:0000259" key="12">
    <source>
        <dbReference type="SMART" id="SM00642"/>
    </source>
</evidence>
<feature type="active site" description="Proton donor" evidence="10 11">
    <location>
        <position position="466"/>
    </location>
</feature>
<dbReference type="CDD" id="cd11322">
    <property type="entry name" value="AmyAc_Glg_BE"/>
    <property type="match status" value="1"/>
</dbReference>
<evidence type="ECO:0000313" key="13">
    <source>
        <dbReference type="EMBL" id="SPS06455.1"/>
    </source>
</evidence>
<dbReference type="UniPathway" id="UPA00164"/>
<keyword evidence="9 10" id="KW-0119">Carbohydrate metabolism</keyword>
<reference evidence="13" key="1">
    <citation type="submission" date="2018-05" db="EMBL/GenBank/DDBJ databases">
        <authorList>
            <person name="Lanie J.A."/>
            <person name="Ng W.-L."/>
            <person name="Kazmierczak K.M."/>
            <person name="Andrzejewski T.M."/>
            <person name="Davidsen T.M."/>
            <person name="Wayne K.J."/>
            <person name="Tettelin H."/>
            <person name="Glass J.I."/>
            <person name="Rusch D."/>
            <person name="Podicherti R."/>
            <person name="Tsui H.-C.T."/>
            <person name="Winkler M.E."/>
        </authorList>
    </citation>
    <scope>NUCLEOTIDE SEQUENCE</scope>
    <source>
        <strain evidence="13">KNB</strain>
    </source>
</reference>
<keyword evidence="5 10" id="KW-0321">Glycogen metabolism</keyword>